<comment type="pathway">
    <text evidence="2 11">Cofactor biosynthesis; NAD(+) biosynthesis; deamido-NAD(+) from nicotinate D-ribonucleotide: step 1/1.</text>
</comment>
<reference evidence="14" key="1">
    <citation type="journal article" date="2019" name="Int. J. Syst. Evol. Microbiol.">
        <title>The Global Catalogue of Microorganisms (GCM) 10K type strain sequencing project: providing services to taxonomists for standard genome sequencing and annotation.</title>
        <authorList>
            <consortium name="The Broad Institute Genomics Platform"/>
            <consortium name="The Broad Institute Genome Sequencing Center for Infectious Disease"/>
            <person name="Wu L."/>
            <person name="Ma J."/>
        </authorList>
    </citation>
    <scope>NUCLEOTIDE SEQUENCE [LARGE SCALE GENOMIC DNA]</scope>
    <source>
        <strain evidence="14">JCM 4087</strain>
    </source>
</reference>
<comment type="similarity">
    <text evidence="3 11">Belongs to the NadD family.</text>
</comment>
<dbReference type="HAMAP" id="MF_00244">
    <property type="entry name" value="NaMN_adenylyltr"/>
    <property type="match status" value="1"/>
</dbReference>
<organism evidence="13 14">
    <name type="scientific">Acidicapsa dinghuensis</name>
    <dbReference type="NCBI Taxonomy" id="2218256"/>
    <lineage>
        <taxon>Bacteria</taxon>
        <taxon>Pseudomonadati</taxon>
        <taxon>Acidobacteriota</taxon>
        <taxon>Terriglobia</taxon>
        <taxon>Terriglobales</taxon>
        <taxon>Acidobacteriaceae</taxon>
        <taxon>Acidicapsa</taxon>
    </lineage>
</organism>
<keyword evidence="8 11" id="KW-0067">ATP-binding</keyword>
<evidence type="ECO:0000256" key="9">
    <source>
        <dbReference type="ARBA" id="ARBA00023027"/>
    </source>
</evidence>
<dbReference type="PANTHER" id="PTHR39321:SF3">
    <property type="entry name" value="PHOSPHOPANTETHEINE ADENYLYLTRANSFERASE"/>
    <property type="match status" value="1"/>
</dbReference>
<gene>
    <name evidence="11 13" type="primary">nadD</name>
    <name evidence="13" type="ORF">ACFPT7_00860</name>
</gene>
<comment type="function">
    <text evidence="1 11">Catalyzes the reversible adenylation of nicotinate mononucleotide (NaMN) to nicotinic acid adenine dinucleotide (NaAD).</text>
</comment>
<protein>
    <recommendedName>
        <fullName evidence="11">Probable nicotinate-nucleotide adenylyltransferase</fullName>
        <ecNumber evidence="11">2.7.7.18</ecNumber>
    </recommendedName>
    <alternativeName>
        <fullName evidence="11">Deamido-NAD(+) diphosphorylase</fullName>
    </alternativeName>
    <alternativeName>
        <fullName evidence="11">Deamido-NAD(+) pyrophosphorylase</fullName>
    </alternativeName>
    <alternativeName>
        <fullName evidence="11">Nicotinate mononucleotide adenylyltransferase</fullName>
        <shortName evidence="11">NaMN adenylyltransferase</shortName>
    </alternativeName>
</protein>
<dbReference type="EMBL" id="JBHSPH010000001">
    <property type="protein sequence ID" value="MFC5860836.1"/>
    <property type="molecule type" value="Genomic_DNA"/>
</dbReference>
<dbReference type="GO" id="GO:0004515">
    <property type="term" value="F:nicotinate-nucleotide adenylyltransferase activity"/>
    <property type="evidence" value="ECO:0007669"/>
    <property type="project" value="UniProtKB-EC"/>
</dbReference>
<dbReference type="NCBIfam" id="TIGR00482">
    <property type="entry name" value="nicotinate (nicotinamide) nucleotide adenylyltransferase"/>
    <property type="match status" value="1"/>
</dbReference>
<accession>A0ABW1EA86</accession>
<dbReference type="Pfam" id="PF01467">
    <property type="entry name" value="CTP_transf_like"/>
    <property type="match status" value="1"/>
</dbReference>
<evidence type="ECO:0000313" key="13">
    <source>
        <dbReference type="EMBL" id="MFC5860836.1"/>
    </source>
</evidence>
<dbReference type="Gene3D" id="3.40.50.620">
    <property type="entry name" value="HUPs"/>
    <property type="match status" value="1"/>
</dbReference>
<dbReference type="InterPro" id="IPR005248">
    <property type="entry name" value="NadD/NMNAT"/>
</dbReference>
<dbReference type="SUPFAM" id="SSF52374">
    <property type="entry name" value="Nucleotidylyl transferase"/>
    <property type="match status" value="1"/>
</dbReference>
<dbReference type="InterPro" id="IPR004821">
    <property type="entry name" value="Cyt_trans-like"/>
</dbReference>
<evidence type="ECO:0000256" key="8">
    <source>
        <dbReference type="ARBA" id="ARBA00022840"/>
    </source>
</evidence>
<evidence type="ECO:0000256" key="10">
    <source>
        <dbReference type="ARBA" id="ARBA00048721"/>
    </source>
</evidence>
<evidence type="ECO:0000256" key="2">
    <source>
        <dbReference type="ARBA" id="ARBA00005019"/>
    </source>
</evidence>
<dbReference type="Proteomes" id="UP001596091">
    <property type="component" value="Unassembled WGS sequence"/>
</dbReference>
<dbReference type="RefSeq" id="WP_263335002.1">
    <property type="nucleotide sequence ID" value="NZ_JAGSYH010000002.1"/>
</dbReference>
<keyword evidence="9 11" id="KW-0520">NAD</keyword>
<proteinExistence type="inferred from homology"/>
<dbReference type="CDD" id="cd02165">
    <property type="entry name" value="NMNAT"/>
    <property type="match status" value="1"/>
</dbReference>
<dbReference type="InterPro" id="IPR014729">
    <property type="entry name" value="Rossmann-like_a/b/a_fold"/>
</dbReference>
<evidence type="ECO:0000256" key="5">
    <source>
        <dbReference type="ARBA" id="ARBA00022679"/>
    </source>
</evidence>
<evidence type="ECO:0000313" key="14">
    <source>
        <dbReference type="Proteomes" id="UP001596091"/>
    </source>
</evidence>
<keyword evidence="6 11" id="KW-0548">Nucleotidyltransferase</keyword>
<evidence type="ECO:0000256" key="11">
    <source>
        <dbReference type="HAMAP-Rule" id="MF_00244"/>
    </source>
</evidence>
<evidence type="ECO:0000256" key="4">
    <source>
        <dbReference type="ARBA" id="ARBA00022642"/>
    </source>
</evidence>
<dbReference type="PANTHER" id="PTHR39321">
    <property type="entry name" value="NICOTINATE-NUCLEOTIDE ADENYLYLTRANSFERASE-RELATED"/>
    <property type="match status" value="1"/>
</dbReference>
<feature type="domain" description="Cytidyltransferase-like" evidence="12">
    <location>
        <begin position="13"/>
        <end position="209"/>
    </location>
</feature>
<name>A0ABW1EA86_9BACT</name>
<evidence type="ECO:0000256" key="1">
    <source>
        <dbReference type="ARBA" id="ARBA00002324"/>
    </source>
</evidence>
<keyword evidence="4 11" id="KW-0662">Pyridine nucleotide biosynthesis</keyword>
<evidence type="ECO:0000259" key="12">
    <source>
        <dbReference type="Pfam" id="PF01467"/>
    </source>
</evidence>
<evidence type="ECO:0000256" key="7">
    <source>
        <dbReference type="ARBA" id="ARBA00022741"/>
    </source>
</evidence>
<keyword evidence="14" id="KW-1185">Reference proteome</keyword>
<keyword evidence="7 11" id="KW-0547">Nucleotide-binding</keyword>
<evidence type="ECO:0000256" key="6">
    <source>
        <dbReference type="ARBA" id="ARBA00022695"/>
    </source>
</evidence>
<comment type="caution">
    <text evidence="13">The sequence shown here is derived from an EMBL/GenBank/DDBJ whole genome shotgun (WGS) entry which is preliminary data.</text>
</comment>
<evidence type="ECO:0000256" key="3">
    <source>
        <dbReference type="ARBA" id="ARBA00009014"/>
    </source>
</evidence>
<keyword evidence="5 11" id="KW-0808">Transferase</keyword>
<comment type="catalytic activity">
    <reaction evidence="10 11">
        <text>nicotinate beta-D-ribonucleotide + ATP + H(+) = deamido-NAD(+) + diphosphate</text>
        <dbReference type="Rhea" id="RHEA:22860"/>
        <dbReference type="ChEBI" id="CHEBI:15378"/>
        <dbReference type="ChEBI" id="CHEBI:30616"/>
        <dbReference type="ChEBI" id="CHEBI:33019"/>
        <dbReference type="ChEBI" id="CHEBI:57502"/>
        <dbReference type="ChEBI" id="CHEBI:58437"/>
        <dbReference type="EC" id="2.7.7.18"/>
    </reaction>
</comment>
<dbReference type="EC" id="2.7.7.18" evidence="11"/>
<sequence length="245" mass="26547">MLRAPADLRRVAFFGGSFDPPHLGHLAIARAAREALSLDRVLFAPVGLQPLKPLGSSANFDDRVAMTRLAIAQEPGFEVSLLDAPKPGETGATRANYTIDTLRRLRKMLPAGSELFLLLGADSFRTLHHWHQAAEIPFVARLIVASRPASTEEVESGNENLFCCMPAGLTCEPMPGRPHQYRITDGAGRESSLTVLPDLHYEISATELRGQLQDGGQTGGGDAQGRMLIDPAVLAYIREHGLYQG</sequence>